<dbReference type="GO" id="GO:0045820">
    <property type="term" value="P:negative regulation of glycolytic process"/>
    <property type="evidence" value="ECO:0007669"/>
    <property type="project" value="TreeGrafter"/>
</dbReference>
<dbReference type="PANTHER" id="PTHR46517">
    <property type="entry name" value="FRUCTOSE-2,6-BISPHOSPHATASE TIGAR"/>
    <property type="match status" value="1"/>
</dbReference>
<sequence length="188" mass="20553">MNGFTLHLMRHGAPVQTGLMLGHKDMPSSDAGCTVCFERGCSLAVETILCSDLQRARRPAEMIAAWQDLPVRSDPRWRELDFGDWDGADPADLDAAQLAAFWEDPQDHPPPGGECWSSLVERVEAALAEVSVSALIVTHGGAIRAALCCLLGLDYRQSWAFDVPYTALVSVRVWPGEPRRAQLTGLII</sequence>
<gene>
    <name evidence="2" type="ORF">FHS92_000539</name>
</gene>
<keyword evidence="1 2" id="KW-0378">Hydrolase</keyword>
<name>A0A841IXG2_9SPHN</name>
<dbReference type="SUPFAM" id="SSF53254">
    <property type="entry name" value="Phosphoglycerate mutase-like"/>
    <property type="match status" value="1"/>
</dbReference>
<dbReference type="GO" id="GO:0005829">
    <property type="term" value="C:cytosol"/>
    <property type="evidence" value="ECO:0007669"/>
    <property type="project" value="TreeGrafter"/>
</dbReference>
<dbReference type="Gene3D" id="3.40.50.1240">
    <property type="entry name" value="Phosphoglycerate mutase-like"/>
    <property type="match status" value="1"/>
</dbReference>
<comment type="caution">
    <text evidence="2">The sequence shown here is derived from an EMBL/GenBank/DDBJ whole genome shotgun (WGS) entry which is preliminary data.</text>
</comment>
<evidence type="ECO:0000256" key="1">
    <source>
        <dbReference type="ARBA" id="ARBA00022801"/>
    </source>
</evidence>
<dbReference type="GO" id="GO:0004331">
    <property type="term" value="F:fructose-2,6-bisphosphate 2-phosphatase activity"/>
    <property type="evidence" value="ECO:0007669"/>
    <property type="project" value="TreeGrafter"/>
</dbReference>
<accession>A0A841IXG2</accession>
<dbReference type="Proteomes" id="UP000552700">
    <property type="component" value="Unassembled WGS sequence"/>
</dbReference>
<dbReference type="InterPro" id="IPR013078">
    <property type="entry name" value="His_Pase_superF_clade-1"/>
</dbReference>
<dbReference type="SMART" id="SM00855">
    <property type="entry name" value="PGAM"/>
    <property type="match status" value="1"/>
</dbReference>
<protein>
    <submittedName>
        <fullName evidence="2">Alpha-ribazole phosphatase</fullName>
        <ecNumber evidence="2">3.1.3.73</ecNumber>
    </submittedName>
</protein>
<evidence type="ECO:0000313" key="3">
    <source>
        <dbReference type="Proteomes" id="UP000552700"/>
    </source>
</evidence>
<reference evidence="2 3" key="1">
    <citation type="submission" date="2020-08" db="EMBL/GenBank/DDBJ databases">
        <title>Genomic Encyclopedia of Type Strains, Phase IV (KMG-IV): sequencing the most valuable type-strain genomes for metagenomic binning, comparative biology and taxonomic classification.</title>
        <authorList>
            <person name="Goeker M."/>
        </authorList>
    </citation>
    <scope>NUCLEOTIDE SEQUENCE [LARGE SCALE GENOMIC DNA]</scope>
    <source>
        <strain evidence="2 3">DSM 102255</strain>
    </source>
</reference>
<proteinExistence type="predicted"/>
<dbReference type="GO" id="GO:0043755">
    <property type="term" value="F:alpha-ribazole phosphatase activity"/>
    <property type="evidence" value="ECO:0007669"/>
    <property type="project" value="UniProtKB-EC"/>
</dbReference>
<dbReference type="EC" id="3.1.3.73" evidence="2"/>
<dbReference type="PANTHER" id="PTHR46517:SF1">
    <property type="entry name" value="FRUCTOSE-2,6-BISPHOSPHATASE TIGAR"/>
    <property type="match status" value="1"/>
</dbReference>
<dbReference type="EMBL" id="JACIJP010000001">
    <property type="protein sequence ID" value="MBB6122832.1"/>
    <property type="molecule type" value="Genomic_DNA"/>
</dbReference>
<dbReference type="Pfam" id="PF00300">
    <property type="entry name" value="His_Phos_1"/>
    <property type="match status" value="1"/>
</dbReference>
<keyword evidence="3" id="KW-1185">Reference proteome</keyword>
<dbReference type="RefSeq" id="WP_184077272.1">
    <property type="nucleotide sequence ID" value="NZ_JACIJP010000001.1"/>
</dbReference>
<dbReference type="CDD" id="cd07067">
    <property type="entry name" value="HP_PGM_like"/>
    <property type="match status" value="1"/>
</dbReference>
<evidence type="ECO:0000313" key="2">
    <source>
        <dbReference type="EMBL" id="MBB6122832.1"/>
    </source>
</evidence>
<dbReference type="GO" id="GO:0043456">
    <property type="term" value="P:regulation of pentose-phosphate shunt"/>
    <property type="evidence" value="ECO:0007669"/>
    <property type="project" value="TreeGrafter"/>
</dbReference>
<dbReference type="AlphaFoldDB" id="A0A841IXG2"/>
<dbReference type="InterPro" id="IPR051695">
    <property type="entry name" value="Phosphoglycerate_Mutase"/>
</dbReference>
<dbReference type="InterPro" id="IPR029033">
    <property type="entry name" value="His_PPase_superfam"/>
</dbReference>
<organism evidence="2 3">
    <name type="scientific">Sphingobium subterraneum</name>
    <dbReference type="NCBI Taxonomy" id="627688"/>
    <lineage>
        <taxon>Bacteria</taxon>
        <taxon>Pseudomonadati</taxon>
        <taxon>Pseudomonadota</taxon>
        <taxon>Alphaproteobacteria</taxon>
        <taxon>Sphingomonadales</taxon>
        <taxon>Sphingomonadaceae</taxon>
        <taxon>Sphingobium</taxon>
    </lineage>
</organism>